<protein>
    <submittedName>
        <fullName evidence="1">Uncharacterized protein</fullName>
    </submittedName>
</protein>
<evidence type="ECO:0000313" key="1">
    <source>
        <dbReference type="EMBL" id="EOR96773.1"/>
    </source>
</evidence>
<accession>R9GYP1</accession>
<gene>
    <name evidence="1" type="ORF">ADIARSV_0036</name>
</gene>
<sequence>MPKTEAQVVRSAQTGRFIGMSHSIARVDAVIIPGYRIRG</sequence>
<dbReference type="Proteomes" id="UP000014174">
    <property type="component" value="Unassembled WGS sequence"/>
</dbReference>
<reference evidence="1 2" key="1">
    <citation type="journal article" date="2013" name="Genome Announc.">
        <title>Draft Genome Sequence of Arcticibacter svalbardensis Strain MN12-7T, a Member of the Family Sphingobacteriaceae Isolated from an Arctic Soil Sample.</title>
        <authorList>
            <person name="Shivaji S."/>
            <person name="Ara S."/>
            <person name="Prasad S."/>
            <person name="Manasa B.P."/>
            <person name="Begum Z."/>
            <person name="Singh A."/>
            <person name="Kumar Pinnaka A."/>
        </authorList>
    </citation>
    <scope>NUCLEOTIDE SEQUENCE [LARGE SCALE GENOMIC DNA]</scope>
    <source>
        <strain evidence="1 2">MN12-7</strain>
    </source>
</reference>
<keyword evidence="2" id="KW-1185">Reference proteome</keyword>
<dbReference type="AlphaFoldDB" id="R9GYP1"/>
<dbReference type="STRING" id="1150600.ADIARSV_0036"/>
<evidence type="ECO:0000313" key="2">
    <source>
        <dbReference type="Proteomes" id="UP000014174"/>
    </source>
</evidence>
<organism evidence="1 2">
    <name type="scientific">Arcticibacter svalbardensis MN12-7</name>
    <dbReference type="NCBI Taxonomy" id="1150600"/>
    <lineage>
        <taxon>Bacteria</taxon>
        <taxon>Pseudomonadati</taxon>
        <taxon>Bacteroidota</taxon>
        <taxon>Sphingobacteriia</taxon>
        <taxon>Sphingobacteriales</taxon>
        <taxon>Sphingobacteriaceae</taxon>
        <taxon>Arcticibacter</taxon>
    </lineage>
</organism>
<dbReference type="EMBL" id="AQPN01000001">
    <property type="protein sequence ID" value="EOR96773.1"/>
    <property type="molecule type" value="Genomic_DNA"/>
</dbReference>
<name>R9GYP1_9SPHI</name>
<comment type="caution">
    <text evidence="1">The sequence shown here is derived from an EMBL/GenBank/DDBJ whole genome shotgun (WGS) entry which is preliminary data.</text>
</comment>
<proteinExistence type="predicted"/>